<dbReference type="PANTHER" id="PTHR43818:SF5">
    <property type="entry name" value="OXIDOREDUCTASE FAMILY PROTEIN"/>
    <property type="match status" value="1"/>
</dbReference>
<dbReference type="Pfam" id="PF01408">
    <property type="entry name" value="GFO_IDH_MocA"/>
    <property type="match status" value="1"/>
</dbReference>
<dbReference type="GO" id="GO:0000166">
    <property type="term" value="F:nucleotide binding"/>
    <property type="evidence" value="ECO:0007669"/>
    <property type="project" value="InterPro"/>
</dbReference>
<evidence type="ECO:0000259" key="1">
    <source>
        <dbReference type="Pfam" id="PF01408"/>
    </source>
</evidence>
<dbReference type="OrthoDB" id="9763611at2"/>
<dbReference type="STRING" id="929713.NIASO_01555"/>
<proteinExistence type="predicted"/>
<name>W0EXF7_9BACT</name>
<dbReference type="Gene3D" id="3.40.50.720">
    <property type="entry name" value="NAD(P)-binding Rossmann-like Domain"/>
    <property type="match status" value="1"/>
</dbReference>
<accession>W0EXF7</accession>
<organism evidence="2 3">
    <name type="scientific">Niabella soli DSM 19437</name>
    <dbReference type="NCBI Taxonomy" id="929713"/>
    <lineage>
        <taxon>Bacteria</taxon>
        <taxon>Pseudomonadati</taxon>
        <taxon>Bacteroidota</taxon>
        <taxon>Chitinophagia</taxon>
        <taxon>Chitinophagales</taxon>
        <taxon>Chitinophagaceae</taxon>
        <taxon>Niabella</taxon>
    </lineage>
</organism>
<protein>
    <submittedName>
        <fullName evidence="2">Oxidoreductase</fullName>
    </submittedName>
</protein>
<dbReference type="PROSITE" id="PS51318">
    <property type="entry name" value="TAT"/>
    <property type="match status" value="1"/>
</dbReference>
<dbReference type="SUPFAM" id="SSF51735">
    <property type="entry name" value="NAD(P)-binding Rossmann-fold domains"/>
    <property type="match status" value="1"/>
</dbReference>
<dbReference type="InterPro" id="IPR050463">
    <property type="entry name" value="Gfo/Idh/MocA_oxidrdct_glycsds"/>
</dbReference>
<dbReference type="HOGENOM" id="CLU_023194_24_0_10"/>
<dbReference type="Proteomes" id="UP000003586">
    <property type="component" value="Chromosome"/>
</dbReference>
<dbReference type="eggNOG" id="COG0673">
    <property type="taxonomic scope" value="Bacteria"/>
</dbReference>
<dbReference type="AlphaFoldDB" id="W0EXF7"/>
<evidence type="ECO:0000313" key="2">
    <source>
        <dbReference type="EMBL" id="AHF14228.1"/>
    </source>
</evidence>
<keyword evidence="3" id="KW-1185">Reference proteome</keyword>
<dbReference type="InterPro" id="IPR000683">
    <property type="entry name" value="Gfo/Idh/MocA-like_OxRdtase_N"/>
</dbReference>
<feature type="domain" description="Gfo/Idh/MocA-like oxidoreductase N-terminal" evidence="1">
    <location>
        <begin position="42"/>
        <end position="168"/>
    </location>
</feature>
<dbReference type="KEGG" id="nso:NIASO_01555"/>
<dbReference type="SUPFAM" id="SSF55347">
    <property type="entry name" value="Glyceraldehyde-3-phosphate dehydrogenase-like, C-terminal domain"/>
    <property type="match status" value="1"/>
</dbReference>
<sequence length="452" mass="50953">MSDSRRKFIKQFTLASAGTYLATMGMSAKSYANILGANERVRVNIVGFSDRFRSSLFPAFFNHYKKLNFDITGVSDLWSYRRDLGTAFLSEKLGHPVKGYRNNDELYAAKDVDAVIISTADFLHALHAIEAVSARCDAYVEKPFAETMEDARAALKAIKASKQIIQIGSQRRSGANYQAANEFIKSGKFGDIYMVELTWNVNQPGRWRRPELVAKLRKEDTDWNRYLANRPHEEWDPRKYLEYRLFWPYSSGLPGQWMSHQIDTVHWFSGLKHPRSVTANGGIYQWKDGRRNWDTLSAAFEYGPEDDLTKGFQVVFQSRMGNGSDQPSEVYYSNGGELNLITNRVSPKGGLKESAAKDMGMKENLLPDFALTEKVEKVAAGANTGGDPLTSNHMLNWMECVRSRKQTNAPVEAGYMHSIANIMTTAASHTGMKATFDEKTQEVMVGGKAFKF</sequence>
<dbReference type="InterPro" id="IPR036291">
    <property type="entry name" value="NAD(P)-bd_dom_sf"/>
</dbReference>
<reference evidence="2 3" key="1">
    <citation type="submission" date="2013-12" db="EMBL/GenBank/DDBJ databases">
        <authorList>
            <consortium name="DOE Joint Genome Institute"/>
            <person name="Eisen J."/>
            <person name="Huntemann M."/>
            <person name="Han J."/>
            <person name="Chen A."/>
            <person name="Kyrpides N."/>
            <person name="Mavromatis K."/>
            <person name="Markowitz V."/>
            <person name="Palaniappan K."/>
            <person name="Ivanova N."/>
            <person name="Schaumberg A."/>
            <person name="Pati A."/>
            <person name="Liolios K."/>
            <person name="Nordberg H.P."/>
            <person name="Cantor M.N."/>
            <person name="Hua S.X."/>
            <person name="Woyke T."/>
        </authorList>
    </citation>
    <scope>NUCLEOTIDE SEQUENCE [LARGE SCALE GENOMIC DNA]</scope>
    <source>
        <strain evidence="3">DSM 19437</strain>
    </source>
</reference>
<dbReference type="EMBL" id="CP007035">
    <property type="protein sequence ID" value="AHF14228.1"/>
    <property type="molecule type" value="Genomic_DNA"/>
</dbReference>
<gene>
    <name evidence="2" type="ORF">NIASO_01555</name>
</gene>
<evidence type="ECO:0000313" key="3">
    <source>
        <dbReference type="Proteomes" id="UP000003586"/>
    </source>
</evidence>
<dbReference type="InterPro" id="IPR006311">
    <property type="entry name" value="TAT_signal"/>
</dbReference>
<dbReference type="PANTHER" id="PTHR43818">
    <property type="entry name" value="BCDNA.GH03377"/>
    <property type="match status" value="1"/>
</dbReference>
<dbReference type="Gene3D" id="3.30.360.10">
    <property type="entry name" value="Dihydrodipicolinate Reductase, domain 2"/>
    <property type="match status" value="1"/>
</dbReference>
<dbReference type="RefSeq" id="WP_025298606.1">
    <property type="nucleotide sequence ID" value="NZ_CP007035.1"/>
</dbReference>